<evidence type="ECO:0000256" key="9">
    <source>
        <dbReference type="ARBA" id="ARBA00022989"/>
    </source>
</evidence>
<evidence type="ECO:0000256" key="2">
    <source>
        <dbReference type="ARBA" id="ARBA00004589"/>
    </source>
</evidence>
<dbReference type="GO" id="GO:0005576">
    <property type="term" value="C:extracellular region"/>
    <property type="evidence" value="ECO:0007669"/>
    <property type="project" value="UniProtKB-SubCell"/>
</dbReference>
<keyword evidence="9 16" id="KW-1133">Transmembrane helix</keyword>
<dbReference type="OrthoDB" id="408702at2759"/>
<comment type="similarity">
    <text evidence="13">Belongs to the SAT4 family.</text>
</comment>
<dbReference type="InterPro" id="IPR008427">
    <property type="entry name" value="Extracellular_membr_CFEM_dom"/>
</dbReference>
<feature type="disulfide bond" evidence="14">
    <location>
        <begin position="43"/>
        <end position="74"/>
    </location>
</feature>
<sequence length="541" mass="59992">MVLRAVIGAILCLLAFTNFAVSALADGPQNLTLADVPACGLSCLIENVASSGCAVADTQCQCKSEDYARTASACILAKCTMEEMIQTAKVQSDLCNLSDESKTREVFLYTVIGYGIGLLFVGLRLWGKLVTKRLAIDDLICLAALLLTALPVGCVLKMQSIGFGDHLWNLDNGRQLLEILRFFWISATTYILILGGIKVSLVLLYVEIFPDKRTRMAAYIILAIIVANSFGIYLSSIFICTPIRGYWDLDLHAKCTNMNAIGYAVSGSSIGQDLILLIFPLVRIRTLNMKRKRKIAVGFMFCMGTFGCITTFLRLHSLLKFKTTIDPTWDYVPVTNWTTLELLSGFVCISLPSVRMLAIHYLPKGVVSSLSSSSKDTPTPRQDQGEMRKRERKGFSWMHITTDRFDSNISASRHTTMWPGSTHSPRLSRSASKSMLKSRSRSRSHQRLNSALSDYDEINLSHVRTATPQVPDSRVTSAITSAENREPVAATQSRNGHMCSSCGSQMEYITALPIVGCLPDESFDEDDEDWRSRQRGSYWVV</sequence>
<dbReference type="InterPro" id="IPR049326">
    <property type="entry name" value="Rhodopsin_dom_fungi"/>
</dbReference>
<feature type="transmembrane region" description="Helical" evidence="16">
    <location>
        <begin position="106"/>
        <end position="127"/>
    </location>
</feature>
<feature type="compositionally biased region" description="Basic residues" evidence="15">
    <location>
        <begin position="436"/>
        <end position="446"/>
    </location>
</feature>
<dbReference type="GO" id="GO:0046872">
    <property type="term" value="F:metal ion binding"/>
    <property type="evidence" value="ECO:0007669"/>
    <property type="project" value="UniProtKB-UniRule"/>
</dbReference>
<evidence type="ECO:0000256" key="10">
    <source>
        <dbReference type="ARBA" id="ARBA00023136"/>
    </source>
</evidence>
<feature type="transmembrane region" description="Helical" evidence="16">
    <location>
        <begin position="182"/>
        <end position="206"/>
    </location>
</feature>
<evidence type="ECO:0000256" key="17">
    <source>
        <dbReference type="SAM" id="SignalP"/>
    </source>
</evidence>
<evidence type="ECO:0000256" key="15">
    <source>
        <dbReference type="SAM" id="MobiDB-lite"/>
    </source>
</evidence>
<organism evidence="19 20">
    <name type="scientific">Massarina eburnea CBS 473.64</name>
    <dbReference type="NCBI Taxonomy" id="1395130"/>
    <lineage>
        <taxon>Eukaryota</taxon>
        <taxon>Fungi</taxon>
        <taxon>Dikarya</taxon>
        <taxon>Ascomycota</taxon>
        <taxon>Pezizomycotina</taxon>
        <taxon>Dothideomycetes</taxon>
        <taxon>Pleosporomycetidae</taxon>
        <taxon>Pleosporales</taxon>
        <taxon>Massarineae</taxon>
        <taxon>Massarinaceae</taxon>
        <taxon>Massarina</taxon>
    </lineage>
</organism>
<keyword evidence="6" id="KW-0325">Glycoprotein</keyword>
<feature type="transmembrane region" description="Helical" evidence="16">
    <location>
        <begin position="294"/>
        <end position="314"/>
    </location>
</feature>
<feature type="binding site" description="axial binding residue" evidence="14">
    <location>
        <position position="57"/>
    </location>
    <ligand>
        <name>heme</name>
        <dbReference type="ChEBI" id="CHEBI:30413"/>
    </ligand>
    <ligandPart>
        <name>Fe</name>
        <dbReference type="ChEBI" id="CHEBI:18248"/>
    </ligandPart>
</feature>
<dbReference type="GO" id="GO:0098552">
    <property type="term" value="C:side of membrane"/>
    <property type="evidence" value="ECO:0007669"/>
    <property type="project" value="UniProtKB-KW"/>
</dbReference>
<feature type="disulfide bond" evidence="14">
    <location>
        <begin position="39"/>
        <end position="79"/>
    </location>
</feature>
<feature type="disulfide bond" evidence="14">
    <location>
        <begin position="62"/>
        <end position="95"/>
    </location>
</feature>
<keyword evidence="14" id="KW-0349">Heme</keyword>
<evidence type="ECO:0000256" key="14">
    <source>
        <dbReference type="PROSITE-ProRule" id="PRU01356"/>
    </source>
</evidence>
<evidence type="ECO:0000313" key="20">
    <source>
        <dbReference type="Proteomes" id="UP000799753"/>
    </source>
</evidence>
<feature type="compositionally biased region" description="Polar residues" evidence="15">
    <location>
        <begin position="411"/>
        <end position="425"/>
    </location>
</feature>
<keyword evidence="12" id="KW-0449">Lipoprotein</keyword>
<feature type="chain" id="PRO_5025494910" description="CFEM domain-containing protein" evidence="17">
    <location>
        <begin position="26"/>
        <end position="541"/>
    </location>
</feature>
<evidence type="ECO:0000256" key="16">
    <source>
        <dbReference type="SAM" id="Phobius"/>
    </source>
</evidence>
<evidence type="ECO:0000313" key="19">
    <source>
        <dbReference type="EMBL" id="KAF2635496.1"/>
    </source>
</evidence>
<dbReference type="Pfam" id="PF20684">
    <property type="entry name" value="Fung_rhodopsin"/>
    <property type="match status" value="1"/>
</dbReference>
<evidence type="ECO:0000256" key="1">
    <source>
        <dbReference type="ARBA" id="ARBA00004141"/>
    </source>
</evidence>
<evidence type="ECO:0000256" key="12">
    <source>
        <dbReference type="ARBA" id="ARBA00023288"/>
    </source>
</evidence>
<keyword evidence="11 14" id="KW-1015">Disulfide bond</keyword>
<keyword evidence="5" id="KW-0964">Secreted</keyword>
<feature type="transmembrane region" description="Helical" evidence="16">
    <location>
        <begin position="218"/>
        <end position="240"/>
    </location>
</feature>
<evidence type="ECO:0000256" key="4">
    <source>
        <dbReference type="ARBA" id="ARBA00010031"/>
    </source>
</evidence>
<reference evidence="19" key="1">
    <citation type="journal article" date="2020" name="Stud. Mycol.">
        <title>101 Dothideomycetes genomes: a test case for predicting lifestyles and emergence of pathogens.</title>
        <authorList>
            <person name="Haridas S."/>
            <person name="Albert R."/>
            <person name="Binder M."/>
            <person name="Bloem J."/>
            <person name="Labutti K."/>
            <person name="Salamov A."/>
            <person name="Andreopoulos B."/>
            <person name="Baker S."/>
            <person name="Barry K."/>
            <person name="Bills G."/>
            <person name="Bluhm B."/>
            <person name="Cannon C."/>
            <person name="Castanera R."/>
            <person name="Culley D."/>
            <person name="Daum C."/>
            <person name="Ezra D."/>
            <person name="Gonzalez J."/>
            <person name="Henrissat B."/>
            <person name="Kuo A."/>
            <person name="Liang C."/>
            <person name="Lipzen A."/>
            <person name="Lutzoni F."/>
            <person name="Magnuson J."/>
            <person name="Mondo S."/>
            <person name="Nolan M."/>
            <person name="Ohm R."/>
            <person name="Pangilinan J."/>
            <person name="Park H.-J."/>
            <person name="Ramirez L."/>
            <person name="Alfaro M."/>
            <person name="Sun H."/>
            <person name="Tritt A."/>
            <person name="Yoshinaga Y."/>
            <person name="Zwiers L.-H."/>
            <person name="Turgeon B."/>
            <person name="Goodwin S."/>
            <person name="Spatafora J."/>
            <person name="Crous P."/>
            <person name="Grigoriev I."/>
        </authorList>
    </citation>
    <scope>NUCLEOTIDE SEQUENCE</scope>
    <source>
        <strain evidence="19">CBS 473.64</strain>
    </source>
</reference>
<dbReference type="InterPro" id="IPR052337">
    <property type="entry name" value="SAT4-like"/>
</dbReference>
<protein>
    <recommendedName>
        <fullName evidence="18">CFEM domain-containing protein</fullName>
    </recommendedName>
</protein>
<keyword evidence="20" id="KW-1185">Reference proteome</keyword>
<keyword evidence="6" id="KW-0336">GPI-anchor</keyword>
<keyword evidence="14" id="KW-0479">Metal-binding</keyword>
<keyword evidence="10 16" id="KW-0472">Membrane</keyword>
<proteinExistence type="inferred from homology"/>
<dbReference type="PROSITE" id="PS52012">
    <property type="entry name" value="CFEM"/>
    <property type="match status" value="1"/>
</dbReference>
<accession>A0A6A6RK16</accession>
<feature type="signal peptide" evidence="17">
    <location>
        <begin position="1"/>
        <end position="25"/>
    </location>
</feature>
<comment type="similarity">
    <text evidence="4">Belongs to the RBT5 family.</text>
</comment>
<dbReference type="SMART" id="SM00747">
    <property type="entry name" value="CFEM"/>
    <property type="match status" value="1"/>
</dbReference>
<comment type="subcellular location">
    <subcellularLocation>
        <location evidence="2">Membrane</location>
        <topology evidence="2">Lipid-anchor</topology>
        <topology evidence="2">GPI-anchor</topology>
    </subcellularLocation>
    <subcellularLocation>
        <location evidence="1">Membrane</location>
        <topology evidence="1">Multi-pass membrane protein</topology>
    </subcellularLocation>
    <subcellularLocation>
        <location evidence="3">Secreted</location>
    </subcellularLocation>
</comment>
<evidence type="ECO:0000256" key="11">
    <source>
        <dbReference type="ARBA" id="ARBA00023157"/>
    </source>
</evidence>
<dbReference type="Pfam" id="PF05730">
    <property type="entry name" value="CFEM"/>
    <property type="match status" value="1"/>
</dbReference>
<dbReference type="AlphaFoldDB" id="A0A6A6RK16"/>
<feature type="region of interest" description="Disordered" evidence="15">
    <location>
        <begin position="411"/>
        <end position="449"/>
    </location>
</feature>
<dbReference type="EMBL" id="MU006806">
    <property type="protein sequence ID" value="KAF2635496.1"/>
    <property type="molecule type" value="Genomic_DNA"/>
</dbReference>
<evidence type="ECO:0000256" key="8">
    <source>
        <dbReference type="ARBA" id="ARBA00022729"/>
    </source>
</evidence>
<dbReference type="PANTHER" id="PTHR33048">
    <property type="entry name" value="PTH11-LIKE INTEGRAL MEMBRANE PROTEIN (AFU_ORTHOLOGUE AFUA_5G11245)"/>
    <property type="match status" value="1"/>
</dbReference>
<feature type="transmembrane region" description="Helical" evidence="16">
    <location>
        <begin position="260"/>
        <end position="282"/>
    </location>
</feature>
<feature type="transmembrane region" description="Helical" evidence="16">
    <location>
        <begin position="139"/>
        <end position="162"/>
    </location>
</feature>
<evidence type="ECO:0000256" key="3">
    <source>
        <dbReference type="ARBA" id="ARBA00004613"/>
    </source>
</evidence>
<gene>
    <name evidence="19" type="ORF">P280DRAFT_411393</name>
</gene>
<dbReference type="Proteomes" id="UP000799753">
    <property type="component" value="Unassembled WGS sequence"/>
</dbReference>
<evidence type="ECO:0000259" key="18">
    <source>
        <dbReference type="PROSITE" id="PS52012"/>
    </source>
</evidence>
<keyword evidence="7 16" id="KW-0812">Transmembrane</keyword>
<feature type="domain" description="CFEM" evidence="18">
    <location>
        <begin position="11"/>
        <end position="122"/>
    </location>
</feature>
<feature type="region of interest" description="Disordered" evidence="15">
    <location>
        <begin position="368"/>
        <end position="393"/>
    </location>
</feature>
<name>A0A6A6RK16_9PLEO</name>
<feature type="disulfide bond" evidence="14">
    <location>
        <begin position="53"/>
        <end position="60"/>
    </location>
</feature>
<evidence type="ECO:0000256" key="7">
    <source>
        <dbReference type="ARBA" id="ARBA00022692"/>
    </source>
</evidence>
<evidence type="ECO:0000256" key="5">
    <source>
        <dbReference type="ARBA" id="ARBA00022525"/>
    </source>
</evidence>
<evidence type="ECO:0000256" key="6">
    <source>
        <dbReference type="ARBA" id="ARBA00022622"/>
    </source>
</evidence>
<evidence type="ECO:0000256" key="13">
    <source>
        <dbReference type="ARBA" id="ARBA00038359"/>
    </source>
</evidence>
<keyword evidence="8 17" id="KW-0732">Signal</keyword>
<dbReference type="PANTHER" id="PTHR33048:SF131">
    <property type="entry name" value="INTEGRAL MEMBRANE PROTEIN"/>
    <property type="match status" value="1"/>
</dbReference>
<keyword evidence="14" id="KW-0408">Iron</keyword>